<dbReference type="Proteomes" id="UP000070501">
    <property type="component" value="Unassembled WGS sequence"/>
</dbReference>
<reference evidence="2" key="1">
    <citation type="submission" date="2016-02" db="EMBL/GenBank/DDBJ databases">
        <title>Draft genome sequence of Microdochium bolleyi, a fungal endophyte of beachgrass.</title>
        <authorList>
            <consortium name="DOE Joint Genome Institute"/>
            <person name="David A.S."/>
            <person name="May G."/>
            <person name="Haridas S."/>
            <person name="Lim J."/>
            <person name="Wang M."/>
            <person name="Labutti K."/>
            <person name="Lipzen A."/>
            <person name="Barry K."/>
            <person name="Grigoriev I.V."/>
        </authorList>
    </citation>
    <scope>NUCLEOTIDE SEQUENCE [LARGE SCALE GENOMIC DNA]</scope>
    <source>
        <strain evidence="2">J235TASD1</strain>
    </source>
</reference>
<gene>
    <name evidence="1" type="ORF">Micbo1qcDRAFT_197355</name>
</gene>
<dbReference type="InParanoid" id="A0A136IU66"/>
<name>A0A136IU66_9PEZI</name>
<evidence type="ECO:0000313" key="2">
    <source>
        <dbReference type="Proteomes" id="UP000070501"/>
    </source>
</evidence>
<protein>
    <submittedName>
        <fullName evidence="1">Uncharacterized protein</fullName>
    </submittedName>
</protein>
<sequence>MTAKARVRVQTTLQEAIPPPGPGSHGTAPVAVARATVSPRSSVMMNFHGNQVTSTTAASSTKLDLVPDTHPARPYLWEGAVYKEIFDGNHASKVPLLSSSQRLHLRMPPSQVVLNISSILQFKESLPKVSLFSDTGHNVLTDFLLPDLYRTCCGHG</sequence>
<dbReference type="AlphaFoldDB" id="A0A136IU66"/>
<proteinExistence type="predicted"/>
<dbReference type="EMBL" id="KQ964258">
    <property type="protein sequence ID" value="KXJ88594.1"/>
    <property type="molecule type" value="Genomic_DNA"/>
</dbReference>
<organism evidence="1 2">
    <name type="scientific">Microdochium bolleyi</name>
    <dbReference type="NCBI Taxonomy" id="196109"/>
    <lineage>
        <taxon>Eukaryota</taxon>
        <taxon>Fungi</taxon>
        <taxon>Dikarya</taxon>
        <taxon>Ascomycota</taxon>
        <taxon>Pezizomycotina</taxon>
        <taxon>Sordariomycetes</taxon>
        <taxon>Xylariomycetidae</taxon>
        <taxon>Xylariales</taxon>
        <taxon>Microdochiaceae</taxon>
        <taxon>Microdochium</taxon>
    </lineage>
</organism>
<keyword evidence="2" id="KW-1185">Reference proteome</keyword>
<evidence type="ECO:0000313" key="1">
    <source>
        <dbReference type="EMBL" id="KXJ88594.1"/>
    </source>
</evidence>
<accession>A0A136IU66</accession>